<dbReference type="InterPro" id="IPR007125">
    <property type="entry name" value="H2A/H2B/H3"/>
</dbReference>
<comment type="subcellular location">
    <subcellularLocation>
        <location evidence="2">Chromosome</location>
    </subcellularLocation>
    <subcellularLocation>
        <location evidence="1">Nucleus</location>
    </subcellularLocation>
</comment>
<dbReference type="SMR" id="A0AAD5J0I5"/>
<evidence type="ECO:0000256" key="9">
    <source>
        <dbReference type="SAM" id="MobiDB-lite"/>
    </source>
</evidence>
<organism evidence="11 12">
    <name type="scientific">Acer negundo</name>
    <name type="common">Box elder</name>
    <dbReference type="NCBI Taxonomy" id="4023"/>
    <lineage>
        <taxon>Eukaryota</taxon>
        <taxon>Viridiplantae</taxon>
        <taxon>Streptophyta</taxon>
        <taxon>Embryophyta</taxon>
        <taxon>Tracheophyta</taxon>
        <taxon>Spermatophyta</taxon>
        <taxon>Magnoliopsida</taxon>
        <taxon>eudicotyledons</taxon>
        <taxon>Gunneridae</taxon>
        <taxon>Pentapetalae</taxon>
        <taxon>rosids</taxon>
        <taxon>malvids</taxon>
        <taxon>Sapindales</taxon>
        <taxon>Sapindaceae</taxon>
        <taxon>Hippocastanoideae</taxon>
        <taxon>Acereae</taxon>
        <taxon>Acer</taxon>
    </lineage>
</organism>
<feature type="region of interest" description="Disordered" evidence="9">
    <location>
        <begin position="41"/>
        <end position="97"/>
    </location>
</feature>
<keyword evidence="12" id="KW-1185">Reference proteome</keyword>
<reference evidence="11" key="2">
    <citation type="submission" date="2023-02" db="EMBL/GenBank/DDBJ databases">
        <authorList>
            <person name="Swenson N.G."/>
            <person name="Wegrzyn J.L."/>
            <person name="Mcevoy S.L."/>
        </authorList>
    </citation>
    <scope>NUCLEOTIDE SEQUENCE</scope>
    <source>
        <strain evidence="11">91603</strain>
        <tissue evidence="11">Leaf</tissue>
    </source>
</reference>
<evidence type="ECO:0000256" key="4">
    <source>
        <dbReference type="ARBA" id="ARBA00022454"/>
    </source>
</evidence>
<dbReference type="GO" id="GO:0003677">
    <property type="term" value="F:DNA binding"/>
    <property type="evidence" value="ECO:0007669"/>
    <property type="project" value="UniProtKB-KW"/>
</dbReference>
<evidence type="ECO:0000256" key="8">
    <source>
        <dbReference type="ARBA" id="ARBA00023269"/>
    </source>
</evidence>
<protein>
    <recommendedName>
        <fullName evidence="10">Core Histone H2A/H2B/H3 domain-containing protein</fullName>
    </recommendedName>
</protein>
<dbReference type="InterPro" id="IPR000164">
    <property type="entry name" value="Histone_H3/CENP-A"/>
</dbReference>
<evidence type="ECO:0000256" key="6">
    <source>
        <dbReference type="ARBA" id="ARBA00023125"/>
    </source>
</evidence>
<dbReference type="GO" id="GO:0030527">
    <property type="term" value="F:structural constituent of chromatin"/>
    <property type="evidence" value="ECO:0007669"/>
    <property type="project" value="InterPro"/>
</dbReference>
<evidence type="ECO:0000256" key="3">
    <source>
        <dbReference type="ARBA" id="ARBA00010343"/>
    </source>
</evidence>
<dbReference type="GO" id="GO:0046982">
    <property type="term" value="F:protein heterodimerization activity"/>
    <property type="evidence" value="ECO:0007669"/>
    <property type="project" value="InterPro"/>
</dbReference>
<keyword evidence="6" id="KW-0238">DNA-binding</keyword>
<feature type="compositionally biased region" description="Low complexity" evidence="9">
    <location>
        <begin position="68"/>
        <end position="77"/>
    </location>
</feature>
<dbReference type="FunFam" id="1.10.20.10:FF:000085">
    <property type="entry name" value="Histone H3.2"/>
    <property type="match status" value="1"/>
</dbReference>
<proteinExistence type="inferred from homology"/>
<accession>A0AAD5J0I5</accession>
<dbReference type="Pfam" id="PF00125">
    <property type="entry name" value="Histone"/>
    <property type="match status" value="1"/>
</dbReference>
<name>A0AAD5J0I5_ACENE</name>
<dbReference type="GO" id="GO:0000786">
    <property type="term" value="C:nucleosome"/>
    <property type="evidence" value="ECO:0007669"/>
    <property type="project" value="UniProtKB-KW"/>
</dbReference>
<dbReference type="PANTHER" id="PTHR45810:SF1">
    <property type="entry name" value="HISTONE H3-LIKE CENTROMERIC PROTEIN A"/>
    <property type="match status" value="1"/>
</dbReference>
<dbReference type="SUPFAM" id="SSF47113">
    <property type="entry name" value="Histone-fold"/>
    <property type="match status" value="1"/>
</dbReference>
<sequence>MFLHQATVLVGNYKSCCVCDSVQVKVNLSIEISFRVNSMARTKHSALKSRKRRQSSDAGVASPSKRASTSSPGPSTRRTSRDAPRSPANQKKGHRYRPGTVALREIRQFQKSTKLLIPAASFIREVRAITYRLAPSQVTRWTAEALVAIQEASEDFLVGLFNDAMICAIHAKRVTLMKKDFELARRLGGKGQPW</sequence>
<dbReference type="AlphaFoldDB" id="A0AAD5J0I5"/>
<dbReference type="SMART" id="SM00428">
    <property type="entry name" value="H3"/>
    <property type="match status" value="1"/>
</dbReference>
<keyword evidence="8" id="KW-0544">Nucleosome core</keyword>
<dbReference type="PRINTS" id="PR00622">
    <property type="entry name" value="HISTONEH3"/>
</dbReference>
<evidence type="ECO:0000256" key="2">
    <source>
        <dbReference type="ARBA" id="ARBA00004286"/>
    </source>
</evidence>
<keyword evidence="4" id="KW-0158">Chromosome</keyword>
<keyword evidence="7" id="KW-0539">Nucleus</keyword>
<evidence type="ECO:0000313" key="11">
    <source>
        <dbReference type="EMBL" id="KAI9181367.1"/>
    </source>
</evidence>
<dbReference type="Gene3D" id="1.10.20.10">
    <property type="entry name" value="Histone, subunit A"/>
    <property type="match status" value="1"/>
</dbReference>
<keyword evidence="5" id="KW-0007">Acetylation</keyword>
<reference evidence="11" key="1">
    <citation type="journal article" date="2022" name="Plant J.">
        <title>Strategies of tolerance reflected in two North American maple genomes.</title>
        <authorList>
            <person name="McEvoy S.L."/>
            <person name="Sezen U.U."/>
            <person name="Trouern-Trend A."/>
            <person name="McMahon S.M."/>
            <person name="Schaberg P.G."/>
            <person name="Yang J."/>
            <person name="Wegrzyn J.L."/>
            <person name="Swenson N.G."/>
        </authorList>
    </citation>
    <scope>NUCLEOTIDE SEQUENCE</scope>
    <source>
        <strain evidence="11">91603</strain>
    </source>
</reference>
<dbReference type="Proteomes" id="UP001064489">
    <property type="component" value="Chromosome 4"/>
</dbReference>
<dbReference type="CDD" id="cd22911">
    <property type="entry name" value="HFD_H3"/>
    <property type="match status" value="1"/>
</dbReference>
<dbReference type="InterPro" id="IPR009072">
    <property type="entry name" value="Histone-fold"/>
</dbReference>
<dbReference type="GO" id="GO:0005634">
    <property type="term" value="C:nucleus"/>
    <property type="evidence" value="ECO:0007669"/>
    <property type="project" value="UniProtKB-SubCell"/>
</dbReference>
<evidence type="ECO:0000313" key="12">
    <source>
        <dbReference type="Proteomes" id="UP001064489"/>
    </source>
</evidence>
<gene>
    <name evidence="11" type="ORF">LWI28_014323</name>
</gene>
<comment type="caution">
    <text evidence="11">The sequence shown here is derived from an EMBL/GenBank/DDBJ whole genome shotgun (WGS) entry which is preliminary data.</text>
</comment>
<feature type="compositionally biased region" description="Basic residues" evidence="9">
    <location>
        <begin position="41"/>
        <end position="53"/>
    </location>
</feature>
<evidence type="ECO:0000256" key="5">
    <source>
        <dbReference type="ARBA" id="ARBA00022990"/>
    </source>
</evidence>
<evidence type="ECO:0000256" key="1">
    <source>
        <dbReference type="ARBA" id="ARBA00004123"/>
    </source>
</evidence>
<dbReference type="EMBL" id="JAJSOW010000101">
    <property type="protein sequence ID" value="KAI9181367.1"/>
    <property type="molecule type" value="Genomic_DNA"/>
</dbReference>
<comment type="similarity">
    <text evidence="3">Belongs to the histone H3 family.</text>
</comment>
<feature type="domain" description="Core Histone H2A/H2B/H3" evidence="10">
    <location>
        <begin position="98"/>
        <end position="187"/>
    </location>
</feature>
<evidence type="ECO:0000256" key="7">
    <source>
        <dbReference type="ARBA" id="ARBA00023242"/>
    </source>
</evidence>
<dbReference type="PANTHER" id="PTHR45810">
    <property type="entry name" value="HISTONE H3.2"/>
    <property type="match status" value="1"/>
</dbReference>
<evidence type="ECO:0000259" key="10">
    <source>
        <dbReference type="Pfam" id="PF00125"/>
    </source>
</evidence>